<dbReference type="EMBL" id="JAQNSB010000012">
    <property type="protein sequence ID" value="MDC1854979.1"/>
    <property type="molecule type" value="Genomic_DNA"/>
</dbReference>
<dbReference type="InterPro" id="IPR050179">
    <property type="entry name" value="Trans_hexapeptide_repeat"/>
</dbReference>
<dbReference type="PANTHER" id="PTHR43300">
    <property type="entry name" value="ACETYLTRANSFERASE"/>
    <property type="match status" value="1"/>
</dbReference>
<dbReference type="Gene3D" id="2.160.10.10">
    <property type="entry name" value="Hexapeptide repeat proteins"/>
    <property type="match status" value="1"/>
</dbReference>
<feature type="binding site" evidence="3">
    <location>
        <position position="76"/>
    </location>
    <ligand>
        <name>substrate</name>
    </ligand>
</feature>
<dbReference type="EMBL" id="QRTH01000007">
    <property type="protein sequence ID" value="RGQ49665.1"/>
    <property type="molecule type" value="Genomic_DNA"/>
</dbReference>
<evidence type="ECO:0000313" key="5">
    <source>
        <dbReference type="EMBL" id="MDC1854979.1"/>
    </source>
</evidence>
<dbReference type="Proteomes" id="UP001181247">
    <property type="component" value="Unassembled WGS sequence"/>
</dbReference>
<reference evidence="7" key="3">
    <citation type="submission" date="2023-10" db="EMBL/GenBank/DDBJ databases">
        <title>Genome of Potential pathogenic bacteria in Crohn's disease.</title>
        <authorList>
            <person name="Rodriguez-Palacios A."/>
        </authorList>
    </citation>
    <scope>NUCLEOTIDE SEQUENCE</scope>
    <source>
        <strain evidence="7">CavFT-hAR50</strain>
    </source>
</reference>
<dbReference type="GO" id="GO:0016740">
    <property type="term" value="F:transferase activity"/>
    <property type="evidence" value="ECO:0007669"/>
    <property type="project" value="UniProtKB-KW"/>
</dbReference>
<dbReference type="InterPro" id="IPR011004">
    <property type="entry name" value="Trimer_LpxA-like_sf"/>
</dbReference>
<feature type="active site" description="Proton acceptor" evidence="2">
    <location>
        <position position="145"/>
    </location>
</feature>
<reference evidence="8 9" key="1">
    <citation type="submission" date="2018-08" db="EMBL/GenBank/DDBJ databases">
        <title>A genome reference for cultivated species of the human gut microbiota.</title>
        <authorList>
            <person name="Zou Y."/>
            <person name="Xue W."/>
            <person name="Luo G."/>
        </authorList>
    </citation>
    <scope>NUCLEOTIDE SEQUENCE [LARGE SCALE GENOMIC DNA]</scope>
    <source>
        <strain evidence="8 9">AF28-11</strain>
    </source>
</reference>
<dbReference type="InterPro" id="IPR041561">
    <property type="entry name" value="PglD_N"/>
</dbReference>
<evidence type="ECO:0000313" key="6">
    <source>
        <dbReference type="EMBL" id="MDC1901024.1"/>
    </source>
</evidence>
<gene>
    <name evidence="8" type="ORF">DWY92_13780</name>
    <name evidence="6" type="ORF">POZ10_10375</name>
    <name evidence="5" type="ORF">POZ22_09335</name>
    <name evidence="7" type="ORF">RVH16_15295</name>
</gene>
<evidence type="ECO:0000313" key="9">
    <source>
        <dbReference type="Proteomes" id="UP000283680"/>
    </source>
</evidence>
<dbReference type="Pfam" id="PF17836">
    <property type="entry name" value="PglD_N"/>
    <property type="match status" value="1"/>
</dbReference>
<dbReference type="EMBL" id="JAWDEU010000002">
    <property type="protein sequence ID" value="MDU0246065.1"/>
    <property type="molecule type" value="Genomic_DNA"/>
</dbReference>
<comment type="caution">
    <text evidence="8">The sequence shown here is derived from an EMBL/GenBank/DDBJ whole genome shotgun (WGS) entry which is preliminary data.</text>
</comment>
<sequence length="218" mass="23733">MVRDIAIFGAGGYGREMASLLKRINKQQQCWNFIGFFDDDVVNKPIGYRNEYGEILGNLEMLNTYPKPLSVILAIGKPKILKAVYEAITNPLIDFPNIVAPEAHILDIDNFSMGKGNILGSFSSMSCNVHIGDFNIFNNRVSLGHDVLVGNYNSFMTASRISGGTKIGTLNYFGVSAVVLPNINIGAGTTIGANSVLMKNAKDNAVYIGNPAKKFDFE</sequence>
<reference evidence="5" key="2">
    <citation type="submission" date="2022-10" db="EMBL/GenBank/DDBJ databases">
        <title>Human gut microbiome strain richness.</title>
        <authorList>
            <person name="Chen-Liaw A."/>
        </authorList>
    </citation>
    <scope>NUCLEOTIDE SEQUENCE</scope>
    <source>
        <strain evidence="6">1001713st1_F9_1001713B170221_170320</strain>
        <strain evidence="5">BSD2780061687st1_G10_BSD2780061687b_171204</strain>
    </source>
</reference>
<organism evidence="8 9">
    <name type="scientific">Bacteroides uniformis</name>
    <dbReference type="NCBI Taxonomy" id="820"/>
    <lineage>
        <taxon>Bacteria</taxon>
        <taxon>Pseudomonadati</taxon>
        <taxon>Bacteroidota</taxon>
        <taxon>Bacteroidia</taxon>
        <taxon>Bacteroidales</taxon>
        <taxon>Bacteroidaceae</taxon>
        <taxon>Bacteroides</taxon>
    </lineage>
</organism>
<feature type="domain" description="PglD N-terminal" evidence="4">
    <location>
        <begin position="4"/>
        <end position="87"/>
    </location>
</feature>
<dbReference type="Proteomes" id="UP001222603">
    <property type="component" value="Unassembled WGS sequence"/>
</dbReference>
<evidence type="ECO:0000313" key="8">
    <source>
        <dbReference type="EMBL" id="RGQ49665.1"/>
    </source>
</evidence>
<comment type="similarity">
    <text evidence="1">Belongs to the transferase hexapeptide repeat family.</text>
</comment>
<evidence type="ECO:0000256" key="1">
    <source>
        <dbReference type="ARBA" id="ARBA00007274"/>
    </source>
</evidence>
<feature type="site" description="Increases basicity of active site His" evidence="2">
    <location>
        <position position="146"/>
    </location>
</feature>
<dbReference type="Proteomes" id="UP001214113">
    <property type="component" value="Unassembled WGS sequence"/>
</dbReference>
<dbReference type="AlphaFoldDB" id="A0A412B8T8"/>
<evidence type="ECO:0000256" key="3">
    <source>
        <dbReference type="PIRSR" id="PIRSR620019-2"/>
    </source>
</evidence>
<dbReference type="RefSeq" id="WP_117964462.1">
    <property type="nucleotide sequence ID" value="NZ_CAXSUA010000006.1"/>
</dbReference>
<dbReference type="EMBL" id="JAQNSI010000296">
    <property type="protein sequence ID" value="MDC1901024.1"/>
    <property type="molecule type" value="Genomic_DNA"/>
</dbReference>
<dbReference type="SUPFAM" id="SSF51161">
    <property type="entry name" value="Trimeric LpxA-like enzymes"/>
    <property type="match status" value="1"/>
</dbReference>
<dbReference type="CDD" id="cd03360">
    <property type="entry name" value="LbH_AT_putative"/>
    <property type="match status" value="1"/>
</dbReference>
<name>A0A412B8T8_BACUN</name>
<accession>A0A412B8T8</accession>
<evidence type="ECO:0000259" key="4">
    <source>
        <dbReference type="Pfam" id="PF17836"/>
    </source>
</evidence>
<dbReference type="PANTHER" id="PTHR43300:SF7">
    <property type="entry name" value="UDP-N-ACETYLBACILLOSAMINE N-ACETYLTRANSFERASE"/>
    <property type="match status" value="1"/>
</dbReference>
<keyword evidence="8" id="KW-0808">Transferase</keyword>
<dbReference type="InterPro" id="IPR020019">
    <property type="entry name" value="AcTrfase_PglD-like"/>
</dbReference>
<dbReference type="Proteomes" id="UP000283680">
    <property type="component" value="Unassembled WGS sequence"/>
</dbReference>
<evidence type="ECO:0000313" key="7">
    <source>
        <dbReference type="EMBL" id="MDU0246065.1"/>
    </source>
</evidence>
<protein>
    <submittedName>
        <fullName evidence="8">Serine acetyltransferase</fullName>
    </submittedName>
</protein>
<dbReference type="Gene3D" id="3.40.50.20">
    <property type="match status" value="1"/>
</dbReference>
<proteinExistence type="inferred from homology"/>
<evidence type="ECO:0000256" key="2">
    <source>
        <dbReference type="PIRSR" id="PIRSR620019-1"/>
    </source>
</evidence>